<evidence type="ECO:0000256" key="8">
    <source>
        <dbReference type="ARBA" id="ARBA00038489"/>
    </source>
</evidence>
<name>A0AAE0WXP5_9PEZI</name>
<dbReference type="GO" id="GO:0008379">
    <property type="term" value="F:thioredoxin peroxidase activity"/>
    <property type="evidence" value="ECO:0007669"/>
    <property type="project" value="TreeGrafter"/>
</dbReference>
<evidence type="ECO:0000256" key="7">
    <source>
        <dbReference type="ARBA" id="ARBA00032824"/>
    </source>
</evidence>
<keyword evidence="3" id="KW-0049">Antioxidant</keyword>
<dbReference type="Proteomes" id="UP001274830">
    <property type="component" value="Unassembled WGS sequence"/>
</dbReference>
<organism evidence="12 13">
    <name type="scientific">Recurvomyces mirabilis</name>
    <dbReference type="NCBI Taxonomy" id="574656"/>
    <lineage>
        <taxon>Eukaryota</taxon>
        <taxon>Fungi</taxon>
        <taxon>Dikarya</taxon>
        <taxon>Ascomycota</taxon>
        <taxon>Pezizomycotina</taxon>
        <taxon>Dothideomycetes</taxon>
        <taxon>Dothideomycetidae</taxon>
        <taxon>Mycosphaerellales</taxon>
        <taxon>Teratosphaeriaceae</taxon>
        <taxon>Recurvomyces</taxon>
    </lineage>
</organism>
<feature type="compositionally biased region" description="Polar residues" evidence="10">
    <location>
        <begin position="1"/>
        <end position="13"/>
    </location>
</feature>
<evidence type="ECO:0000313" key="13">
    <source>
        <dbReference type="Proteomes" id="UP001274830"/>
    </source>
</evidence>
<dbReference type="PROSITE" id="PS51352">
    <property type="entry name" value="THIOREDOXIN_2"/>
    <property type="match status" value="1"/>
</dbReference>
<dbReference type="AlphaFoldDB" id="A0AAE0WXP5"/>
<dbReference type="EMBL" id="JAUTXT010000001">
    <property type="protein sequence ID" value="KAK3680292.1"/>
    <property type="molecule type" value="Genomic_DNA"/>
</dbReference>
<keyword evidence="5" id="KW-1015">Disulfide bond</keyword>
<dbReference type="InterPro" id="IPR050924">
    <property type="entry name" value="Peroxiredoxin_BCP/PrxQ"/>
</dbReference>
<dbReference type="InterPro" id="IPR013766">
    <property type="entry name" value="Thioredoxin_domain"/>
</dbReference>
<evidence type="ECO:0000259" key="11">
    <source>
        <dbReference type="PROSITE" id="PS51352"/>
    </source>
</evidence>
<dbReference type="EC" id="1.11.1.24" evidence="1"/>
<evidence type="ECO:0000256" key="9">
    <source>
        <dbReference type="ARBA" id="ARBA00049091"/>
    </source>
</evidence>
<evidence type="ECO:0000256" key="5">
    <source>
        <dbReference type="ARBA" id="ARBA00023157"/>
    </source>
</evidence>
<comment type="catalytic activity">
    <reaction evidence="9">
        <text>a hydroperoxide + [thioredoxin]-dithiol = an alcohol + [thioredoxin]-disulfide + H2O</text>
        <dbReference type="Rhea" id="RHEA:62620"/>
        <dbReference type="Rhea" id="RHEA-COMP:10698"/>
        <dbReference type="Rhea" id="RHEA-COMP:10700"/>
        <dbReference type="ChEBI" id="CHEBI:15377"/>
        <dbReference type="ChEBI" id="CHEBI:29950"/>
        <dbReference type="ChEBI" id="CHEBI:30879"/>
        <dbReference type="ChEBI" id="CHEBI:35924"/>
        <dbReference type="ChEBI" id="CHEBI:50058"/>
        <dbReference type="EC" id="1.11.1.24"/>
    </reaction>
</comment>
<evidence type="ECO:0000256" key="3">
    <source>
        <dbReference type="ARBA" id="ARBA00022862"/>
    </source>
</evidence>
<evidence type="ECO:0000256" key="10">
    <source>
        <dbReference type="SAM" id="MobiDB-lite"/>
    </source>
</evidence>
<gene>
    <name evidence="12" type="ORF">LTR78_000670</name>
</gene>
<keyword evidence="2" id="KW-0575">Peroxidase</keyword>
<protein>
    <recommendedName>
        <fullName evidence="1">thioredoxin-dependent peroxiredoxin</fullName>
        <ecNumber evidence="1">1.11.1.24</ecNumber>
    </recommendedName>
    <alternativeName>
        <fullName evidence="7">Thioredoxin peroxidase</fullName>
    </alternativeName>
</protein>
<dbReference type="InterPro" id="IPR000866">
    <property type="entry name" value="AhpC/TSA"/>
</dbReference>
<evidence type="ECO:0000313" key="12">
    <source>
        <dbReference type="EMBL" id="KAK3680292.1"/>
    </source>
</evidence>
<sequence>MALATQLQNTLDGFSQKAPPHIRNPINQTRSDHAASFDPKSAIQQGAKLPSFSLSNAHGKNVTSDSLLSKGPILITFYRGGWCPFCSLALRDLQKHHDEFKAKGVTLVAISPLLPDESLSTVEKNELKFVVLSDVHNDFARQLGIVWKQPDSLRPAFKDLGHDLKTWNGDDSFEVPIPATLLVDRKGTVRNLYLDTDYTKRFETKEALKWVDAL</sequence>
<reference evidence="12" key="1">
    <citation type="submission" date="2023-07" db="EMBL/GenBank/DDBJ databases">
        <title>Black Yeasts Isolated from many extreme environments.</title>
        <authorList>
            <person name="Coleine C."/>
            <person name="Stajich J.E."/>
            <person name="Selbmann L."/>
        </authorList>
    </citation>
    <scope>NUCLEOTIDE SEQUENCE</scope>
    <source>
        <strain evidence="12">CCFEE 5485</strain>
    </source>
</reference>
<comment type="caution">
    <text evidence="12">The sequence shown here is derived from an EMBL/GenBank/DDBJ whole genome shotgun (WGS) entry which is preliminary data.</text>
</comment>
<dbReference type="PANTHER" id="PTHR42801">
    <property type="entry name" value="THIOREDOXIN-DEPENDENT PEROXIDE REDUCTASE"/>
    <property type="match status" value="1"/>
</dbReference>
<evidence type="ECO:0000256" key="4">
    <source>
        <dbReference type="ARBA" id="ARBA00023002"/>
    </source>
</evidence>
<proteinExistence type="inferred from homology"/>
<dbReference type="GO" id="GO:0034599">
    <property type="term" value="P:cellular response to oxidative stress"/>
    <property type="evidence" value="ECO:0007669"/>
    <property type="project" value="TreeGrafter"/>
</dbReference>
<evidence type="ECO:0000256" key="6">
    <source>
        <dbReference type="ARBA" id="ARBA00023284"/>
    </source>
</evidence>
<dbReference type="Pfam" id="PF00578">
    <property type="entry name" value="AhpC-TSA"/>
    <property type="match status" value="1"/>
</dbReference>
<evidence type="ECO:0000256" key="2">
    <source>
        <dbReference type="ARBA" id="ARBA00022559"/>
    </source>
</evidence>
<feature type="region of interest" description="Disordered" evidence="10">
    <location>
        <begin position="1"/>
        <end position="34"/>
    </location>
</feature>
<keyword evidence="6" id="KW-0676">Redox-active center</keyword>
<keyword evidence="4" id="KW-0560">Oxidoreductase</keyword>
<dbReference type="InterPro" id="IPR036249">
    <property type="entry name" value="Thioredoxin-like_sf"/>
</dbReference>
<comment type="similarity">
    <text evidence="8">Belongs to the peroxiredoxin family. BCP/PrxQ subfamily.</text>
</comment>
<dbReference type="GO" id="GO:0045454">
    <property type="term" value="P:cell redox homeostasis"/>
    <property type="evidence" value="ECO:0007669"/>
    <property type="project" value="TreeGrafter"/>
</dbReference>
<dbReference type="SUPFAM" id="SSF52833">
    <property type="entry name" value="Thioredoxin-like"/>
    <property type="match status" value="1"/>
</dbReference>
<evidence type="ECO:0000256" key="1">
    <source>
        <dbReference type="ARBA" id="ARBA00013017"/>
    </source>
</evidence>
<keyword evidence="13" id="KW-1185">Reference proteome</keyword>
<feature type="domain" description="Thioredoxin" evidence="11">
    <location>
        <begin position="43"/>
        <end position="214"/>
    </location>
</feature>
<dbReference type="Gene3D" id="3.40.30.10">
    <property type="entry name" value="Glutaredoxin"/>
    <property type="match status" value="1"/>
</dbReference>
<accession>A0AAE0WXP5</accession>
<dbReference type="GO" id="GO:0005737">
    <property type="term" value="C:cytoplasm"/>
    <property type="evidence" value="ECO:0007669"/>
    <property type="project" value="TreeGrafter"/>
</dbReference>
<dbReference type="PANTHER" id="PTHR42801:SF7">
    <property type="entry name" value="SLL1159 PROTEIN"/>
    <property type="match status" value="1"/>
</dbReference>
<dbReference type="CDD" id="cd02970">
    <property type="entry name" value="PRX_like2"/>
    <property type="match status" value="1"/>
</dbReference>